<proteinExistence type="predicted"/>
<dbReference type="PANTHER" id="PTHR45947">
    <property type="entry name" value="SULFOQUINOVOSYL TRANSFERASE SQD2"/>
    <property type="match status" value="1"/>
</dbReference>
<dbReference type="GeneID" id="92355726"/>
<sequence length="383" mass="44290">MRILAVVDFGLNENTGGYQRNYEIMKRIVKKADVDIIPSIRNVKLISWRRELIKLLKELNSTPLYVIDLLKETSTVEDFVSGLKKEKYDVAMVYSNSSENIELARKLTTAPIGVQLQLEPFYRDYSILFRIMFRGVTGRAVINFKRAMEESEKEKEKWIKLIKNNSLHFITSVSKTPLINSGLDKLLPTFVTKPGNSFNREILSFRSEEKDDDYAVYYTRLMPEKGLFEVPIIWKKLNKDIKLYVMGNFVYEEDKEDFEDFVKRLNVNIEYLGFKQGEELYRIVSKASFTLYPSHYDSFSLVILESLALGTPVFAYNTPAIKEIYGGVKGVHLAKEDDINGLVTLIEKREKGEIAPIPEFYSSWDRVVDAELEDIKRGMISKS</sequence>
<dbReference type="Pfam" id="PF00534">
    <property type="entry name" value="Glycos_transf_1"/>
    <property type="match status" value="1"/>
</dbReference>
<dbReference type="InterPro" id="IPR001296">
    <property type="entry name" value="Glyco_trans_1"/>
</dbReference>
<evidence type="ECO:0000313" key="2">
    <source>
        <dbReference type="EMBL" id="BFH74831.1"/>
    </source>
</evidence>
<dbReference type="InterPro" id="IPR050194">
    <property type="entry name" value="Glycosyltransferase_grp1"/>
</dbReference>
<name>A0AAT9GVQ1_9CREN</name>
<dbReference type="Gene3D" id="3.40.50.2000">
    <property type="entry name" value="Glycogen Phosphorylase B"/>
    <property type="match status" value="1"/>
</dbReference>
<organism evidence="2">
    <name type="scientific">Sulfurisphaera javensis</name>
    <dbReference type="NCBI Taxonomy" id="2049879"/>
    <lineage>
        <taxon>Archaea</taxon>
        <taxon>Thermoproteota</taxon>
        <taxon>Thermoprotei</taxon>
        <taxon>Sulfolobales</taxon>
        <taxon>Sulfolobaceae</taxon>
        <taxon>Sulfurisphaera</taxon>
    </lineage>
</organism>
<dbReference type="SUPFAM" id="SSF53756">
    <property type="entry name" value="UDP-Glycosyltransferase/glycogen phosphorylase"/>
    <property type="match status" value="1"/>
</dbReference>
<protein>
    <submittedName>
        <fullName evidence="2">Glycosyltransferase</fullName>
    </submittedName>
</protein>
<feature type="domain" description="Glycosyl transferase family 1" evidence="1">
    <location>
        <begin position="204"/>
        <end position="351"/>
    </location>
</feature>
<accession>A0AAT9GVQ1</accession>
<dbReference type="EMBL" id="AP031322">
    <property type="protein sequence ID" value="BFH74831.1"/>
    <property type="molecule type" value="Genomic_DNA"/>
</dbReference>
<evidence type="ECO:0000259" key="1">
    <source>
        <dbReference type="Pfam" id="PF00534"/>
    </source>
</evidence>
<dbReference type="PANTHER" id="PTHR45947:SF3">
    <property type="entry name" value="SULFOQUINOVOSYL TRANSFERASE SQD2"/>
    <property type="match status" value="1"/>
</dbReference>
<dbReference type="GO" id="GO:0016757">
    <property type="term" value="F:glycosyltransferase activity"/>
    <property type="evidence" value="ECO:0007669"/>
    <property type="project" value="InterPro"/>
</dbReference>
<reference evidence="2" key="1">
    <citation type="submission" date="2024-03" db="EMBL/GenBank/DDBJ databases">
        <title>Complete genome sequence of Sulfurisphaera javensis strain KD-1.</title>
        <authorList>
            <person name="Sakai H."/>
            <person name="Nur N."/>
            <person name="Suwanto A."/>
            <person name="Kurosawa N."/>
        </authorList>
    </citation>
    <scope>NUCLEOTIDE SEQUENCE</scope>
    <source>
        <strain evidence="2">KD-1</strain>
    </source>
</reference>
<gene>
    <name evidence="2" type="ORF">SJAV_27750</name>
</gene>
<dbReference type="AlphaFoldDB" id="A0AAT9GVQ1"/>
<dbReference type="KEGG" id="sjv:SJAV_27750"/>
<dbReference type="RefSeq" id="WP_369610301.1">
    <property type="nucleotide sequence ID" value="NZ_AP031322.1"/>
</dbReference>